<keyword evidence="2" id="KW-0812">Transmembrane</keyword>
<reference evidence="4" key="1">
    <citation type="submission" date="2018-02" db="EMBL/GenBank/DDBJ databases">
        <authorList>
            <person name="Holder M.E."/>
            <person name="Ajami N.J."/>
            <person name="Petrosino J.F."/>
        </authorList>
    </citation>
    <scope>NUCLEOTIDE SEQUENCE [LARGE SCALE GENOMIC DNA]</scope>
    <source>
        <strain evidence="4">CCUG 47711</strain>
    </source>
</reference>
<feature type="compositionally biased region" description="Basic and acidic residues" evidence="1">
    <location>
        <begin position="7"/>
        <end position="40"/>
    </location>
</feature>
<evidence type="ECO:0000313" key="4">
    <source>
        <dbReference type="Proteomes" id="UP000237947"/>
    </source>
</evidence>
<sequence length="217" mass="23517">MSLNGRRYPENRAGEKHAEYSGLKEKHADESSLMEKHDSNRSNLSESKVRQVHNARKVTLKNLSMAGLFIALSLLGANVKFWGNTIALDSAPGFLAALLLGSGYGGFVGATGHLFSALISGMPLSPVVHMITAISMAVVMMLHGFLARKFGNGLGAIVIRVLVAILMNSVVATLPLIPILAWGMIVSLWVPLAIATTVNVLIAEFAYFFWRKNRNEI</sequence>
<gene>
    <name evidence="3" type="ORF">C5Q98_05745</name>
</gene>
<feature type="transmembrane region" description="Helical" evidence="2">
    <location>
        <begin position="127"/>
        <end position="146"/>
    </location>
</feature>
<dbReference type="InterPro" id="IPR024529">
    <property type="entry name" value="ECF_trnsprt_substrate-spec"/>
</dbReference>
<name>A0A2S0KP11_9FIRM</name>
<organism evidence="3 4">
    <name type="scientific">Fastidiosipila sanguinis</name>
    <dbReference type="NCBI Taxonomy" id="236753"/>
    <lineage>
        <taxon>Bacteria</taxon>
        <taxon>Bacillati</taxon>
        <taxon>Bacillota</taxon>
        <taxon>Clostridia</taxon>
        <taxon>Eubacteriales</taxon>
        <taxon>Oscillospiraceae</taxon>
        <taxon>Fastidiosipila</taxon>
    </lineage>
</organism>
<dbReference type="EMBL" id="CP027226">
    <property type="protein sequence ID" value="AVM42744.1"/>
    <property type="molecule type" value="Genomic_DNA"/>
</dbReference>
<keyword evidence="2" id="KW-1133">Transmembrane helix</keyword>
<evidence type="ECO:0000256" key="1">
    <source>
        <dbReference type="SAM" id="MobiDB-lite"/>
    </source>
</evidence>
<feature type="transmembrane region" description="Helical" evidence="2">
    <location>
        <begin position="63"/>
        <end position="82"/>
    </location>
</feature>
<feature type="region of interest" description="Disordered" evidence="1">
    <location>
        <begin position="1"/>
        <end position="48"/>
    </location>
</feature>
<feature type="transmembrane region" description="Helical" evidence="2">
    <location>
        <begin position="188"/>
        <end position="210"/>
    </location>
</feature>
<dbReference type="OrthoDB" id="5431035at2"/>
<keyword evidence="4" id="KW-1185">Reference proteome</keyword>
<dbReference type="Pfam" id="PF12822">
    <property type="entry name" value="ECF_trnsprt"/>
    <property type="match status" value="1"/>
</dbReference>
<evidence type="ECO:0008006" key="5">
    <source>
        <dbReference type="Google" id="ProtNLM"/>
    </source>
</evidence>
<evidence type="ECO:0000256" key="2">
    <source>
        <dbReference type="SAM" id="Phobius"/>
    </source>
</evidence>
<dbReference type="GO" id="GO:0022857">
    <property type="term" value="F:transmembrane transporter activity"/>
    <property type="evidence" value="ECO:0007669"/>
    <property type="project" value="InterPro"/>
</dbReference>
<dbReference type="RefSeq" id="WP_106012695.1">
    <property type="nucleotide sequence ID" value="NZ_CP027226.1"/>
</dbReference>
<dbReference type="Proteomes" id="UP000237947">
    <property type="component" value="Chromosome"/>
</dbReference>
<dbReference type="KEGG" id="fsa:C5Q98_05745"/>
<proteinExistence type="predicted"/>
<evidence type="ECO:0000313" key="3">
    <source>
        <dbReference type="EMBL" id="AVM42744.1"/>
    </source>
</evidence>
<dbReference type="AlphaFoldDB" id="A0A2S0KP11"/>
<keyword evidence="2" id="KW-0472">Membrane</keyword>
<protein>
    <recommendedName>
        <fullName evidence="5">ECF transporter S component</fullName>
    </recommendedName>
</protein>
<accession>A0A2S0KP11</accession>
<feature type="transmembrane region" description="Helical" evidence="2">
    <location>
        <begin position="158"/>
        <end position="182"/>
    </location>
</feature>
<feature type="transmembrane region" description="Helical" evidence="2">
    <location>
        <begin position="94"/>
        <end position="115"/>
    </location>
</feature>
<dbReference type="Gene3D" id="1.10.1760.20">
    <property type="match status" value="1"/>
</dbReference>